<feature type="region of interest" description="Disordered" evidence="1">
    <location>
        <begin position="330"/>
        <end position="404"/>
    </location>
</feature>
<dbReference type="GO" id="GO:0005737">
    <property type="term" value="C:cytoplasm"/>
    <property type="evidence" value="ECO:0007669"/>
    <property type="project" value="TreeGrafter"/>
</dbReference>
<name>A0A0H2UAH4_MAGP6</name>
<reference evidence="3" key="2">
    <citation type="submission" date="2011-03" db="EMBL/GenBank/DDBJ databases">
        <title>Annotation of Magnaporthe poae ATCC 64411.</title>
        <authorList>
            <person name="Ma L.-J."/>
            <person name="Dead R."/>
            <person name="Young S.K."/>
            <person name="Zeng Q."/>
            <person name="Gargeya S."/>
            <person name="Fitzgerald M."/>
            <person name="Haas B."/>
            <person name="Abouelleil A."/>
            <person name="Alvarado L."/>
            <person name="Arachchi H.M."/>
            <person name="Berlin A."/>
            <person name="Brown A."/>
            <person name="Chapman S.B."/>
            <person name="Chen Z."/>
            <person name="Dunbar C."/>
            <person name="Freedman E."/>
            <person name="Gearin G."/>
            <person name="Gellesch M."/>
            <person name="Goldberg J."/>
            <person name="Griggs A."/>
            <person name="Gujja S."/>
            <person name="Heiman D."/>
            <person name="Howarth C."/>
            <person name="Larson L."/>
            <person name="Lui A."/>
            <person name="MacDonald P.J.P."/>
            <person name="Mehta T."/>
            <person name="Montmayeur A."/>
            <person name="Murphy C."/>
            <person name="Neiman D."/>
            <person name="Pearson M."/>
            <person name="Priest M."/>
            <person name="Roberts A."/>
            <person name="Saif S."/>
            <person name="Shea T."/>
            <person name="Shenoy N."/>
            <person name="Sisk P."/>
            <person name="Stolte C."/>
            <person name="Sykes S."/>
            <person name="Yandava C."/>
            <person name="Wortman J."/>
            <person name="Nusbaum C."/>
            <person name="Birren B."/>
        </authorList>
    </citation>
    <scope>NUCLEOTIDE SEQUENCE</scope>
    <source>
        <strain evidence="3">ATCC 64411</strain>
    </source>
</reference>
<dbReference type="InterPro" id="IPR000253">
    <property type="entry name" value="FHA_dom"/>
</dbReference>
<sequence length="404" mass="42963">MVAAASDTDLMVTLTDTSKPSSNAQRLLNVTRENPIIRLGRASKAQAKGRVAAENNALFESPVMSRDHAELVADMEAKTVAVRDVGSTHGTFLNDVAINRNTAHPVKTGDKLRFGVSINRDRDAFTPITVELGIKFANRCGPVTFQVPEDSEIEDTQADHVDVDLTQEPDTEIVDLTSPARSPVSTERADHPVESVRSPIPENPAAPSGSSKDQVSGVYSGLDTLMSIIESGPSNANPVVCDAMSPIHEGGYGRPLLLNDDEEDAVYDQISDDLSEASFEGRRSDLDSEIESNLDSIMESEMGTSGDEDGSDVDSNAESIGSEIHDLFLWGENDSDDNHESDDDSIGGGPVPFTFSSLPQEPLPSPLPLEARGGTTAIPQAVSPYGEATTGSSLTTLRAPSPSD</sequence>
<feature type="domain" description="FHA" evidence="2">
    <location>
        <begin position="37"/>
        <end position="98"/>
    </location>
</feature>
<evidence type="ECO:0000256" key="1">
    <source>
        <dbReference type="SAM" id="MobiDB-lite"/>
    </source>
</evidence>
<gene>
    <name evidence="3" type="ORF">MAPG_05511</name>
</gene>
<dbReference type="PANTHER" id="PTHR15715:SF37">
    <property type="entry name" value="LD47843P"/>
    <property type="match status" value="1"/>
</dbReference>
<dbReference type="SMART" id="SM00240">
    <property type="entry name" value="FHA"/>
    <property type="match status" value="1"/>
</dbReference>
<dbReference type="Pfam" id="PF00498">
    <property type="entry name" value="FHA"/>
    <property type="match status" value="1"/>
</dbReference>
<dbReference type="VEuPathDB" id="FungiDB:MAPG_05511"/>
<dbReference type="OrthoDB" id="4096268at2759"/>
<proteinExistence type="predicted"/>
<feature type="non-terminal residue" evidence="3">
    <location>
        <position position="404"/>
    </location>
</feature>
<feature type="compositionally biased region" description="Polar residues" evidence="1">
    <location>
        <begin position="389"/>
        <end position="404"/>
    </location>
</feature>
<protein>
    <recommendedName>
        <fullName evidence="2">FHA domain-containing protein</fullName>
    </recommendedName>
</protein>
<accession>A0A0H2UAH4</accession>
<dbReference type="PROSITE" id="PS50006">
    <property type="entry name" value="FHA_DOMAIN"/>
    <property type="match status" value="1"/>
</dbReference>
<evidence type="ECO:0000313" key="3">
    <source>
        <dbReference type="EMBL" id="KLU86499.1"/>
    </source>
</evidence>
<reference evidence="3" key="1">
    <citation type="submission" date="2010-05" db="EMBL/GenBank/DDBJ databases">
        <title>The Genome Sequence of Magnaporthe poae strain ATCC 64411.</title>
        <authorList>
            <consortium name="The Broad Institute Genome Sequencing Platform"/>
            <consortium name="Broad Institute Genome Sequencing Center for Infectious Disease"/>
            <person name="Ma L.-J."/>
            <person name="Dead R."/>
            <person name="Young S."/>
            <person name="Zeng Q."/>
            <person name="Koehrsen M."/>
            <person name="Alvarado L."/>
            <person name="Berlin A."/>
            <person name="Chapman S.B."/>
            <person name="Chen Z."/>
            <person name="Freedman E."/>
            <person name="Gellesch M."/>
            <person name="Goldberg J."/>
            <person name="Griggs A."/>
            <person name="Gujja S."/>
            <person name="Heilman E.R."/>
            <person name="Heiman D."/>
            <person name="Hepburn T."/>
            <person name="Howarth C."/>
            <person name="Jen D."/>
            <person name="Larson L."/>
            <person name="Mehta T."/>
            <person name="Neiman D."/>
            <person name="Pearson M."/>
            <person name="Roberts A."/>
            <person name="Saif S."/>
            <person name="Shea T."/>
            <person name="Shenoy N."/>
            <person name="Sisk P."/>
            <person name="Stolte C."/>
            <person name="Sykes S."/>
            <person name="Walk T."/>
            <person name="White J."/>
            <person name="Yandava C."/>
            <person name="Haas B."/>
            <person name="Nusbaum C."/>
            <person name="Birren B."/>
        </authorList>
    </citation>
    <scope>NUCLEOTIDE SEQUENCE</scope>
    <source>
        <strain evidence="3">ATCC 64411</strain>
    </source>
</reference>
<dbReference type="InterPro" id="IPR051176">
    <property type="entry name" value="Cent_Immune-Sig_Mod"/>
</dbReference>
<organism evidence="3">
    <name type="scientific">Magnaporthiopsis poae (strain ATCC 64411 / 73-15)</name>
    <name type="common">Kentucky bluegrass fungus</name>
    <name type="synonym">Magnaporthe poae</name>
    <dbReference type="NCBI Taxonomy" id="644358"/>
    <lineage>
        <taxon>Eukaryota</taxon>
        <taxon>Fungi</taxon>
        <taxon>Dikarya</taxon>
        <taxon>Ascomycota</taxon>
        <taxon>Pezizomycotina</taxon>
        <taxon>Sordariomycetes</taxon>
        <taxon>Sordariomycetidae</taxon>
        <taxon>Magnaporthales</taxon>
        <taxon>Magnaporthaceae</taxon>
        <taxon>Magnaporthiopsis</taxon>
    </lineage>
</organism>
<dbReference type="InterPro" id="IPR008984">
    <property type="entry name" value="SMAD_FHA_dom_sf"/>
</dbReference>
<evidence type="ECO:0000259" key="2">
    <source>
        <dbReference type="PROSITE" id="PS50006"/>
    </source>
</evidence>
<dbReference type="Gene3D" id="2.60.200.20">
    <property type="match status" value="1"/>
</dbReference>
<dbReference type="SUPFAM" id="SSF49879">
    <property type="entry name" value="SMAD/FHA domain"/>
    <property type="match status" value="1"/>
</dbReference>
<feature type="compositionally biased region" description="Acidic residues" evidence="1">
    <location>
        <begin position="333"/>
        <end position="345"/>
    </location>
</feature>
<dbReference type="EMBL" id="GL876969">
    <property type="protein sequence ID" value="KLU86499.1"/>
    <property type="molecule type" value="Genomic_DNA"/>
</dbReference>
<dbReference type="PANTHER" id="PTHR15715">
    <property type="entry name" value="CENTROSOMAL PROTEIN OF 170 KDA"/>
    <property type="match status" value="1"/>
</dbReference>
<dbReference type="AlphaFoldDB" id="A0A0H2UAH4"/>
<feature type="region of interest" description="Disordered" evidence="1">
    <location>
        <begin position="165"/>
        <end position="217"/>
    </location>
</feature>